<feature type="binding site" evidence="4">
    <location>
        <position position="157"/>
    </location>
    <ligand>
        <name>3'-phosphoadenylyl sulfate</name>
        <dbReference type="ChEBI" id="CHEBI:58339"/>
    </ligand>
</feature>
<evidence type="ECO:0000256" key="5">
    <source>
        <dbReference type="PIRSR" id="PIRSR637359-3"/>
    </source>
</evidence>
<evidence type="ECO:0000256" key="3">
    <source>
        <dbReference type="PIRSR" id="PIRSR637359-1"/>
    </source>
</evidence>
<dbReference type="EMBL" id="BTRK01000006">
    <property type="protein sequence ID" value="GMR62280.1"/>
    <property type="molecule type" value="Genomic_DNA"/>
</dbReference>
<feature type="binding site" evidence="4">
    <location>
        <begin position="292"/>
        <end position="296"/>
    </location>
    <ligand>
        <name>3'-phosphoadenylyl sulfate</name>
        <dbReference type="ChEBI" id="CHEBI:58339"/>
    </ligand>
</feature>
<keyword evidence="6" id="KW-0812">Transmembrane</keyword>
<evidence type="ECO:0000256" key="6">
    <source>
        <dbReference type="SAM" id="Phobius"/>
    </source>
</evidence>
<dbReference type="FunFam" id="3.40.50.300:FF:002997">
    <property type="entry name" value="Sulfotransferase"/>
    <property type="match status" value="1"/>
</dbReference>
<reference evidence="9" key="1">
    <citation type="submission" date="2022-10" db="EMBL/GenBank/DDBJ databases">
        <title>Genome assembly of Pristionchus species.</title>
        <authorList>
            <person name="Yoshida K."/>
            <person name="Sommer R.J."/>
        </authorList>
    </citation>
    <scope>NUCLEOTIDE SEQUENCE [LARGE SCALE GENOMIC DNA]</scope>
    <source>
        <strain evidence="9">RS5460</strain>
    </source>
</reference>
<dbReference type="PANTHER" id="PTHR10605:SF72">
    <property type="entry name" value="HEPARAN SULFATE 3-O SULFOTRANSFERASE-B, ISOFORM A"/>
    <property type="match status" value="1"/>
</dbReference>
<gene>
    <name evidence="8" type="ORF">PMAYCL1PPCAC_32475</name>
</gene>
<organism evidence="8 9">
    <name type="scientific">Pristionchus mayeri</name>
    <dbReference type="NCBI Taxonomy" id="1317129"/>
    <lineage>
        <taxon>Eukaryota</taxon>
        <taxon>Metazoa</taxon>
        <taxon>Ecdysozoa</taxon>
        <taxon>Nematoda</taxon>
        <taxon>Chromadorea</taxon>
        <taxon>Rhabditida</taxon>
        <taxon>Rhabditina</taxon>
        <taxon>Diplogasteromorpha</taxon>
        <taxon>Diplogasteroidea</taxon>
        <taxon>Neodiplogasteridae</taxon>
        <taxon>Pristionchus</taxon>
    </lineage>
</organism>
<feature type="disulfide bond" evidence="5">
    <location>
        <begin position="277"/>
        <end position="287"/>
    </location>
</feature>
<evidence type="ECO:0000256" key="4">
    <source>
        <dbReference type="PIRSR" id="PIRSR637359-2"/>
    </source>
</evidence>
<keyword evidence="6" id="KW-0472">Membrane</keyword>
<dbReference type="Gene3D" id="3.40.50.300">
    <property type="entry name" value="P-loop containing nucleotide triphosphate hydrolases"/>
    <property type="match status" value="1"/>
</dbReference>
<evidence type="ECO:0000313" key="9">
    <source>
        <dbReference type="Proteomes" id="UP001328107"/>
    </source>
</evidence>
<keyword evidence="1" id="KW-0808">Transferase</keyword>
<accession>A0AAN5IFE0</accession>
<keyword evidence="5" id="KW-1015">Disulfide bond</keyword>
<feature type="active site" description="For sulfotransferase activity" evidence="3">
    <location>
        <position position="76"/>
    </location>
</feature>
<dbReference type="InterPro" id="IPR027417">
    <property type="entry name" value="P-loop_NTPase"/>
</dbReference>
<evidence type="ECO:0000256" key="1">
    <source>
        <dbReference type="ARBA" id="ARBA00022679"/>
    </source>
</evidence>
<comment type="caution">
    <text evidence="8">The sequence shown here is derived from an EMBL/GenBank/DDBJ whole genome shotgun (WGS) entry which is preliminary data.</text>
</comment>
<dbReference type="GO" id="GO:0008467">
    <property type="term" value="F:[heparan sulfate]-glucosamine 3-sulfotransferase activity"/>
    <property type="evidence" value="ECO:0007669"/>
    <property type="project" value="TreeGrafter"/>
</dbReference>
<feature type="binding site" evidence="4">
    <location>
        <position position="165"/>
    </location>
    <ligand>
        <name>3'-phosphoadenylyl sulfate</name>
        <dbReference type="ChEBI" id="CHEBI:58339"/>
    </ligand>
</feature>
<name>A0AAN5IFE0_9BILA</name>
<dbReference type="Pfam" id="PF00685">
    <property type="entry name" value="Sulfotransfer_1"/>
    <property type="match status" value="1"/>
</dbReference>
<keyword evidence="2" id="KW-0325">Glycoprotein</keyword>
<dbReference type="AlphaFoldDB" id="A0AAN5IFE0"/>
<dbReference type="SUPFAM" id="SSF52540">
    <property type="entry name" value="P-loop containing nucleoside triphosphate hydrolases"/>
    <property type="match status" value="1"/>
</dbReference>
<feature type="binding site" evidence="4">
    <location>
        <begin position="76"/>
        <end position="80"/>
    </location>
    <ligand>
        <name>3'-phosphoadenylyl sulfate</name>
        <dbReference type="ChEBI" id="CHEBI:58339"/>
    </ligand>
</feature>
<feature type="non-terminal residue" evidence="8">
    <location>
        <position position="1"/>
    </location>
</feature>
<evidence type="ECO:0000256" key="2">
    <source>
        <dbReference type="ARBA" id="ARBA00023180"/>
    </source>
</evidence>
<sequence>CFRYFPLPIVLDILSSSHYIDVTLPSGSLSSFLLTMRFHLIFLFIPYLVLSLPIRTTSKRNNERKLPEAIIIGVKKAGTRALLEFLRLNPHIKAPGPEVHFFDKNFEKGLDWYRSQMPESGDGDVTIEKSPSYFISKTAPSRIKEINPNMKLIVVLRDPVTRAISDYTQASSKRRLGQMPSFERMAVGDCAPWSKVNCSVKIRGVNSGWGAVRIGQYHKYLQRWLKEFPLAQFHFVDGQKLIDEPAEEVKKVEEFLGLKPVVSPADFELDSVKKFPCIKNPDETHHCLGKTKGRPHPKVDEPVLKRLKRFYEPENDRLFALIHQKFQWN</sequence>
<proteinExistence type="predicted"/>
<keyword evidence="6" id="KW-1133">Transmembrane helix</keyword>
<dbReference type="InterPro" id="IPR000863">
    <property type="entry name" value="Sulfotransferase_dom"/>
</dbReference>
<dbReference type="InterPro" id="IPR037359">
    <property type="entry name" value="NST/OST"/>
</dbReference>
<feature type="domain" description="Sulfotransferase" evidence="7">
    <location>
        <begin position="68"/>
        <end position="312"/>
    </location>
</feature>
<dbReference type="Proteomes" id="UP001328107">
    <property type="component" value="Unassembled WGS sequence"/>
</dbReference>
<protein>
    <recommendedName>
        <fullName evidence="7">Sulfotransferase domain-containing protein</fullName>
    </recommendedName>
</protein>
<evidence type="ECO:0000313" key="8">
    <source>
        <dbReference type="EMBL" id="GMR62280.1"/>
    </source>
</evidence>
<keyword evidence="9" id="KW-1185">Reference proteome</keyword>
<feature type="transmembrane region" description="Helical" evidence="6">
    <location>
        <begin position="29"/>
        <end position="50"/>
    </location>
</feature>
<dbReference type="PANTHER" id="PTHR10605">
    <property type="entry name" value="HEPARAN SULFATE SULFOTRANSFERASE"/>
    <property type="match status" value="1"/>
</dbReference>
<evidence type="ECO:0000259" key="7">
    <source>
        <dbReference type="Pfam" id="PF00685"/>
    </source>
</evidence>